<evidence type="ECO:0000259" key="2">
    <source>
        <dbReference type="Pfam" id="PF07859"/>
    </source>
</evidence>
<dbReference type="SUPFAM" id="SSF53474">
    <property type="entry name" value="alpha/beta-Hydrolases"/>
    <property type="match status" value="1"/>
</dbReference>
<dbReference type="PANTHER" id="PTHR48081:SF8">
    <property type="entry name" value="ALPHA_BETA HYDROLASE FOLD-3 DOMAIN-CONTAINING PROTEIN-RELATED"/>
    <property type="match status" value="1"/>
</dbReference>
<reference evidence="3" key="1">
    <citation type="submission" date="2019-04" db="EMBL/GenBank/DDBJ databases">
        <authorList>
            <person name="Melise S."/>
            <person name="Noan J."/>
            <person name="Okalmin O."/>
        </authorList>
    </citation>
    <scope>NUCLEOTIDE SEQUENCE</scope>
    <source>
        <strain evidence="3">FN9</strain>
    </source>
</reference>
<protein>
    <recommendedName>
        <fullName evidence="2">Alpha/beta hydrolase fold-3 domain-containing protein</fullName>
    </recommendedName>
</protein>
<dbReference type="Pfam" id="PF07859">
    <property type="entry name" value="Abhydrolase_3"/>
    <property type="match status" value="1"/>
</dbReference>
<sequence length="322" mass="35522">MSSYADSWLKFEEGIGGVRPVLRGTAEEMRTQYNGLGSALASLSSPVSDTLVKVTEGDVSGIKYRIYKPRGETKKLPIGVFYHSGGLVVGHLDAEDNFCRIVALRSGVVMVNVDYRLSPEHKAPAHVEDAVALYEWAYRDAESIGGDSSQMFTIGTSAGGGLALSTVRKVILGQTNLPVDAIKGVVTLCPLTFHYEKIPAEYQPQHLSYQQHGEDVPIVDKVSLSQMFANTDIRPDDRDYFPILDQSCLRLFPPTYVVTCGQDALRDDGKILSDVLSSVGVPTKTNHYENMPHCFWIVPTLPETKEFLDALTSGIQWMQSRF</sequence>
<dbReference type="Gene3D" id="3.40.50.1820">
    <property type="entry name" value="alpha/beta hydrolase"/>
    <property type="match status" value="1"/>
</dbReference>
<dbReference type="PANTHER" id="PTHR48081">
    <property type="entry name" value="AB HYDROLASE SUPERFAMILY PROTEIN C4A8.06C"/>
    <property type="match status" value="1"/>
</dbReference>
<proteinExistence type="predicted"/>
<dbReference type="InterPro" id="IPR050300">
    <property type="entry name" value="GDXG_lipolytic_enzyme"/>
</dbReference>
<accession>A0A4E9ECU6</accession>
<evidence type="ECO:0000256" key="1">
    <source>
        <dbReference type="ARBA" id="ARBA00022801"/>
    </source>
</evidence>
<name>A0A4E9ECU6_GIBZA</name>
<evidence type="ECO:0000313" key="3">
    <source>
        <dbReference type="EMBL" id="VIO57131.1"/>
    </source>
</evidence>
<dbReference type="AlphaFoldDB" id="A0A4E9ECU6"/>
<dbReference type="InterPro" id="IPR013094">
    <property type="entry name" value="AB_hydrolase_3"/>
</dbReference>
<gene>
    <name evidence="3" type="ORF">FUG_LOCUS237330</name>
</gene>
<dbReference type="InterPro" id="IPR029058">
    <property type="entry name" value="AB_hydrolase_fold"/>
</dbReference>
<dbReference type="GO" id="GO:0016787">
    <property type="term" value="F:hydrolase activity"/>
    <property type="evidence" value="ECO:0007669"/>
    <property type="project" value="UniProtKB-KW"/>
</dbReference>
<dbReference type="EMBL" id="CAAKMV010000127">
    <property type="protein sequence ID" value="VIO57131.1"/>
    <property type="molecule type" value="Genomic_DNA"/>
</dbReference>
<feature type="domain" description="Alpha/beta hydrolase fold-3" evidence="2">
    <location>
        <begin position="80"/>
        <end position="296"/>
    </location>
</feature>
<organism evidence="3">
    <name type="scientific">Gibberella zeae</name>
    <name type="common">Wheat head blight fungus</name>
    <name type="synonym">Fusarium graminearum</name>
    <dbReference type="NCBI Taxonomy" id="5518"/>
    <lineage>
        <taxon>Eukaryota</taxon>
        <taxon>Fungi</taxon>
        <taxon>Dikarya</taxon>
        <taxon>Ascomycota</taxon>
        <taxon>Pezizomycotina</taxon>
        <taxon>Sordariomycetes</taxon>
        <taxon>Hypocreomycetidae</taxon>
        <taxon>Hypocreales</taxon>
        <taxon>Nectriaceae</taxon>
        <taxon>Fusarium</taxon>
    </lineage>
</organism>
<keyword evidence="1" id="KW-0378">Hydrolase</keyword>